<dbReference type="InterPro" id="IPR036291">
    <property type="entry name" value="NAD(P)-bd_dom_sf"/>
</dbReference>
<keyword evidence="4" id="KW-1185">Reference proteome</keyword>
<dbReference type="Gene3D" id="3.40.50.720">
    <property type="entry name" value="NAD(P)-binding Rossmann-like Domain"/>
    <property type="match status" value="1"/>
</dbReference>
<dbReference type="InterPro" id="IPR020904">
    <property type="entry name" value="Sc_DH/Rdtase_CS"/>
</dbReference>
<dbReference type="EMBL" id="JACHXG010000004">
    <property type="protein sequence ID" value="MBB3088981.1"/>
    <property type="molecule type" value="Genomic_DNA"/>
</dbReference>
<dbReference type="Proteomes" id="UP000577707">
    <property type="component" value="Unassembled WGS sequence"/>
</dbReference>
<dbReference type="PANTHER" id="PTHR43669">
    <property type="entry name" value="5-KETO-D-GLUCONATE 5-REDUCTASE"/>
    <property type="match status" value="1"/>
</dbReference>
<comment type="similarity">
    <text evidence="1">Belongs to the short-chain dehydrogenases/reductases (SDR) family.</text>
</comment>
<proteinExistence type="inferred from homology"/>
<dbReference type="Pfam" id="PF00106">
    <property type="entry name" value="adh_short"/>
    <property type="match status" value="1"/>
</dbReference>
<comment type="caution">
    <text evidence="3">The sequence shown here is derived from an EMBL/GenBank/DDBJ whole genome shotgun (WGS) entry which is preliminary data.</text>
</comment>
<sequence>MQVKDKVAIVTGAAGGIGAALATGLVEAGAKVVLTDRSPAVEQTAKELDAAHPGSALGLTGDAADTDDIAAAIALAESKLGPVDLYFANAGVGGGGGLGATHDEWKTAIDVNVLAHVRAAQQLVPRWVERGSGYFVSTASAAGLLTQIGSATYSVTKHGAVAFAEWLAITYGNSGVNVSCLCPMGVNTAMLTGGTDTPTAAERKAAAAVINAGGVLDPSEVAGHVLAAVEAETFLILPHAEVLEFWRRKSSDYDRWLAGMRRYQDSLA</sequence>
<organism evidence="3 4">
    <name type="scientific">Nocardioides albus</name>
    <dbReference type="NCBI Taxonomy" id="1841"/>
    <lineage>
        <taxon>Bacteria</taxon>
        <taxon>Bacillati</taxon>
        <taxon>Actinomycetota</taxon>
        <taxon>Actinomycetes</taxon>
        <taxon>Propionibacteriales</taxon>
        <taxon>Nocardioidaceae</taxon>
        <taxon>Nocardioides</taxon>
    </lineage>
</organism>
<dbReference type="GO" id="GO:0016491">
    <property type="term" value="F:oxidoreductase activity"/>
    <property type="evidence" value="ECO:0007669"/>
    <property type="project" value="UniProtKB-KW"/>
</dbReference>
<evidence type="ECO:0000313" key="3">
    <source>
        <dbReference type="EMBL" id="MBB3088981.1"/>
    </source>
</evidence>
<evidence type="ECO:0000313" key="4">
    <source>
        <dbReference type="Proteomes" id="UP000577707"/>
    </source>
</evidence>
<dbReference type="PROSITE" id="PS00061">
    <property type="entry name" value="ADH_SHORT"/>
    <property type="match status" value="1"/>
</dbReference>
<dbReference type="PRINTS" id="PR00081">
    <property type="entry name" value="GDHRDH"/>
</dbReference>
<gene>
    <name evidence="3" type="ORF">FHS12_001927</name>
</gene>
<dbReference type="RefSeq" id="WP_183544612.1">
    <property type="nucleotide sequence ID" value="NZ_BMQT01000002.1"/>
</dbReference>
<dbReference type="AlphaFoldDB" id="A0A7W5A3F0"/>
<dbReference type="PANTHER" id="PTHR43669:SF3">
    <property type="entry name" value="ALCOHOL DEHYDROGENASE, PUTATIVE (AFU_ORTHOLOGUE AFUA_3G03445)-RELATED"/>
    <property type="match status" value="1"/>
</dbReference>
<evidence type="ECO:0000256" key="1">
    <source>
        <dbReference type="ARBA" id="ARBA00006484"/>
    </source>
</evidence>
<dbReference type="InterPro" id="IPR002347">
    <property type="entry name" value="SDR_fam"/>
</dbReference>
<dbReference type="SUPFAM" id="SSF51735">
    <property type="entry name" value="NAD(P)-binding Rossmann-fold domains"/>
    <property type="match status" value="1"/>
</dbReference>
<dbReference type="CDD" id="cd05233">
    <property type="entry name" value="SDR_c"/>
    <property type="match status" value="1"/>
</dbReference>
<accession>A0A7W5A3F0</accession>
<reference evidence="3 4" key="1">
    <citation type="submission" date="2020-08" db="EMBL/GenBank/DDBJ databases">
        <title>Genomic Encyclopedia of Type Strains, Phase III (KMG-III): the genomes of soil and plant-associated and newly described type strains.</title>
        <authorList>
            <person name="Whitman W."/>
        </authorList>
    </citation>
    <scope>NUCLEOTIDE SEQUENCE [LARGE SCALE GENOMIC DNA]</scope>
    <source>
        <strain evidence="3 4">CECT 3302</strain>
    </source>
</reference>
<keyword evidence="2" id="KW-0560">Oxidoreductase</keyword>
<name>A0A7W5A3F0_9ACTN</name>
<protein>
    <submittedName>
        <fullName evidence="3">NAD(P)-dependent dehydrogenase (Short-subunit alcohol dehydrogenase family)</fullName>
    </submittedName>
</protein>
<evidence type="ECO:0000256" key="2">
    <source>
        <dbReference type="ARBA" id="ARBA00023002"/>
    </source>
</evidence>